<reference evidence="2" key="1">
    <citation type="submission" date="2018-02" db="EMBL/GenBank/DDBJ databases">
        <title>Rhizophora mucronata_Transcriptome.</title>
        <authorList>
            <person name="Meera S.P."/>
            <person name="Sreeshan A."/>
            <person name="Augustine A."/>
        </authorList>
    </citation>
    <scope>NUCLEOTIDE SEQUENCE</scope>
    <source>
        <tissue evidence="2">Leaf</tissue>
    </source>
</reference>
<evidence type="ECO:0000313" key="2">
    <source>
        <dbReference type="EMBL" id="MBX35419.1"/>
    </source>
</evidence>
<name>A0A2P2MYZ5_RHIMU</name>
<accession>A0A2P2MYZ5</accession>
<proteinExistence type="predicted"/>
<evidence type="ECO:0000256" key="1">
    <source>
        <dbReference type="SAM" id="Phobius"/>
    </source>
</evidence>
<keyword evidence="1" id="KW-0812">Transmembrane</keyword>
<keyword evidence="1" id="KW-0472">Membrane</keyword>
<keyword evidence="1" id="KW-1133">Transmembrane helix</keyword>
<dbReference type="AlphaFoldDB" id="A0A2P2MYZ5"/>
<feature type="transmembrane region" description="Helical" evidence="1">
    <location>
        <begin position="9"/>
        <end position="26"/>
    </location>
</feature>
<sequence>MEFSRLSRSITIFSILFDSTLFFSSVYVVPRLLVSVFFSRILRFFFVAFIG</sequence>
<dbReference type="EMBL" id="GGEC01054935">
    <property type="protein sequence ID" value="MBX35419.1"/>
    <property type="molecule type" value="Transcribed_RNA"/>
</dbReference>
<protein>
    <submittedName>
        <fullName evidence="2">Uncharacterized protein</fullName>
    </submittedName>
</protein>
<organism evidence="2">
    <name type="scientific">Rhizophora mucronata</name>
    <name type="common">Asiatic mangrove</name>
    <dbReference type="NCBI Taxonomy" id="61149"/>
    <lineage>
        <taxon>Eukaryota</taxon>
        <taxon>Viridiplantae</taxon>
        <taxon>Streptophyta</taxon>
        <taxon>Embryophyta</taxon>
        <taxon>Tracheophyta</taxon>
        <taxon>Spermatophyta</taxon>
        <taxon>Magnoliopsida</taxon>
        <taxon>eudicotyledons</taxon>
        <taxon>Gunneridae</taxon>
        <taxon>Pentapetalae</taxon>
        <taxon>rosids</taxon>
        <taxon>fabids</taxon>
        <taxon>Malpighiales</taxon>
        <taxon>Rhizophoraceae</taxon>
        <taxon>Rhizophora</taxon>
    </lineage>
</organism>